<evidence type="ECO:0000313" key="12">
    <source>
        <dbReference type="EMBL" id="KAG7380816.1"/>
    </source>
</evidence>
<keyword evidence="11" id="KW-0732">Signal</keyword>
<keyword evidence="9" id="KW-0325">Glycoprotein</keyword>
<evidence type="ECO:0000313" key="13">
    <source>
        <dbReference type="Proteomes" id="UP000694044"/>
    </source>
</evidence>
<evidence type="ECO:0008006" key="14">
    <source>
        <dbReference type="Google" id="ProtNLM"/>
    </source>
</evidence>
<accession>A0A8T1VIL5</accession>
<organism evidence="12 13">
    <name type="scientific">Phytophthora pseudosyringae</name>
    <dbReference type="NCBI Taxonomy" id="221518"/>
    <lineage>
        <taxon>Eukaryota</taxon>
        <taxon>Sar</taxon>
        <taxon>Stramenopiles</taxon>
        <taxon>Oomycota</taxon>
        <taxon>Peronosporomycetes</taxon>
        <taxon>Peronosporales</taxon>
        <taxon>Peronosporaceae</taxon>
        <taxon>Phytophthora</taxon>
    </lineage>
</organism>
<comment type="caution">
    <text evidence="12">The sequence shown here is derived from an EMBL/GenBank/DDBJ whole genome shotgun (WGS) entry which is preliminary data.</text>
</comment>
<evidence type="ECO:0000256" key="10">
    <source>
        <dbReference type="SAM" id="Phobius"/>
    </source>
</evidence>
<evidence type="ECO:0000256" key="9">
    <source>
        <dbReference type="ARBA" id="ARBA00023180"/>
    </source>
</evidence>
<evidence type="ECO:0000256" key="6">
    <source>
        <dbReference type="ARBA" id="ARBA00022824"/>
    </source>
</evidence>
<comment type="subcellular location">
    <subcellularLocation>
        <location evidence="1">Endoplasmic reticulum membrane</location>
        <topology evidence="1">Multi-pass membrane protein</topology>
    </subcellularLocation>
</comment>
<name>A0A8T1VIL5_9STRA</name>
<dbReference type="InterPro" id="IPR019540">
    <property type="entry name" value="PtdIno-glycan_biosynth_class_S"/>
</dbReference>
<gene>
    <name evidence="12" type="ORF">PHYPSEUDO_006749</name>
</gene>
<keyword evidence="7 10" id="KW-1133">Transmembrane helix</keyword>
<evidence type="ECO:0000256" key="3">
    <source>
        <dbReference type="ARBA" id="ARBA00005316"/>
    </source>
</evidence>
<evidence type="ECO:0000256" key="1">
    <source>
        <dbReference type="ARBA" id="ARBA00004477"/>
    </source>
</evidence>
<dbReference type="GO" id="GO:0006506">
    <property type="term" value="P:GPI anchor biosynthetic process"/>
    <property type="evidence" value="ECO:0007669"/>
    <property type="project" value="UniProtKB-KW"/>
</dbReference>
<reference evidence="12" key="1">
    <citation type="submission" date="2021-02" db="EMBL/GenBank/DDBJ databases">
        <authorList>
            <person name="Palmer J.M."/>
        </authorList>
    </citation>
    <scope>NUCLEOTIDE SEQUENCE</scope>
    <source>
        <strain evidence="12">SCRP734</strain>
    </source>
</reference>
<evidence type="ECO:0000256" key="4">
    <source>
        <dbReference type="ARBA" id="ARBA00022502"/>
    </source>
</evidence>
<evidence type="ECO:0000256" key="2">
    <source>
        <dbReference type="ARBA" id="ARBA00004687"/>
    </source>
</evidence>
<feature type="transmembrane region" description="Helical" evidence="10">
    <location>
        <begin position="549"/>
        <end position="568"/>
    </location>
</feature>
<protein>
    <recommendedName>
        <fullName evidence="14">GPI transamidase component PIG-S</fullName>
    </recommendedName>
</protein>
<keyword evidence="8 10" id="KW-0472">Membrane</keyword>
<keyword evidence="6" id="KW-0256">Endoplasmic reticulum</keyword>
<feature type="signal peptide" evidence="11">
    <location>
        <begin position="1"/>
        <end position="24"/>
    </location>
</feature>
<feature type="chain" id="PRO_5035884048" description="GPI transamidase component PIG-S" evidence="11">
    <location>
        <begin position="25"/>
        <end position="586"/>
    </location>
</feature>
<dbReference type="Proteomes" id="UP000694044">
    <property type="component" value="Unassembled WGS sequence"/>
</dbReference>
<dbReference type="GO" id="GO:0042765">
    <property type="term" value="C:GPI-anchor transamidase complex"/>
    <property type="evidence" value="ECO:0007669"/>
    <property type="project" value="InterPro"/>
</dbReference>
<comment type="similarity">
    <text evidence="3">Belongs to the PIGS family.</text>
</comment>
<dbReference type="GO" id="GO:0016255">
    <property type="term" value="P:attachment of GPI anchor to protein"/>
    <property type="evidence" value="ECO:0007669"/>
    <property type="project" value="InterPro"/>
</dbReference>
<dbReference type="PANTHER" id="PTHR21072:SF13">
    <property type="entry name" value="GPI TRANSAMIDASE COMPONENT PIG-S"/>
    <property type="match status" value="1"/>
</dbReference>
<dbReference type="OrthoDB" id="28748at2759"/>
<evidence type="ECO:0000256" key="5">
    <source>
        <dbReference type="ARBA" id="ARBA00022692"/>
    </source>
</evidence>
<keyword evidence="4" id="KW-0337">GPI-anchor biosynthesis</keyword>
<dbReference type="Pfam" id="PF10510">
    <property type="entry name" value="PIG-S"/>
    <property type="match status" value="2"/>
</dbReference>
<proteinExistence type="inferred from homology"/>
<evidence type="ECO:0000256" key="8">
    <source>
        <dbReference type="ARBA" id="ARBA00023136"/>
    </source>
</evidence>
<dbReference type="EMBL" id="JAGDFM010000275">
    <property type="protein sequence ID" value="KAG7380816.1"/>
    <property type="molecule type" value="Genomic_DNA"/>
</dbReference>
<evidence type="ECO:0000256" key="7">
    <source>
        <dbReference type="ARBA" id="ARBA00022989"/>
    </source>
</evidence>
<dbReference type="PANTHER" id="PTHR21072">
    <property type="entry name" value="GPI TRANSAMIDASE COMPONENT PIG-S"/>
    <property type="match status" value="1"/>
</dbReference>
<comment type="pathway">
    <text evidence="2">Glycolipid biosynthesis; glycosylphosphatidylinositol-anchor biosynthesis.</text>
</comment>
<sequence>MAGTRLQIVGAFVLFTLLAAPVAWHLTQVERADLPMARIQQLSWAASRFGGPDKLHVNVYGLRPASSSALHSSAPNVAYSTHDLALNAEQKEALQTAVKAGAQATDDALETLVTTPCSRFSVFMLCGDEAAASVPVLTVGKHRHAWSSQCQVGEGDALHAAVEELVQRHVYPQVDETSVKQTTETKTARRALHYQLQFSLLKENPATAWTEDLRTLVDQYLGRFVQKVGALANFSVETQVVQYARLAKEVAPSADGAEFYINADDLKHVSGSCMCLAADGQASDSCECWFFLVLLQFKSANDLLDASVLDDGEQVLHFMAALPDAKHAPLYIRPAGDSGPSKTGLATSFELPGWGIAAILNPYALNGKPSANASEEEVAALAAVTKARELQRVMGLFVSEFRTLLGVPSFTHRQREEDVTGGDASRRRLLFLPSPADGIADWELDVVMRDRFTKLMQTAIETLQSTVELVEALPELSVLERVQARVETAVTRLEAILCGSDRRQQQDCVEASDLRSLLAMARQASELTDAAYYDHTMIRQLYFPQEQMLGVYAPLLAPLILPFILGIVRELKRFKAKRAAKKVKLL</sequence>
<keyword evidence="13" id="KW-1185">Reference proteome</keyword>
<evidence type="ECO:0000256" key="11">
    <source>
        <dbReference type="SAM" id="SignalP"/>
    </source>
</evidence>
<dbReference type="AlphaFoldDB" id="A0A8T1VIL5"/>
<keyword evidence="5 10" id="KW-0812">Transmembrane</keyword>